<keyword evidence="2" id="KW-0949">S-adenosyl-L-methionine</keyword>
<dbReference type="Proteomes" id="UP000885931">
    <property type="component" value="Unassembled WGS sequence"/>
</dbReference>
<dbReference type="GO" id="GO:0046872">
    <property type="term" value="F:metal ion binding"/>
    <property type="evidence" value="ECO:0007669"/>
    <property type="project" value="UniProtKB-KW"/>
</dbReference>
<proteinExistence type="predicted"/>
<sequence length="99" mass="11297">MNVLLVYPKYPETFWSFKYALKFISKKASFPPLGLMTVASLLPEDWNVRLLDLNVRDMADSDLDWADMVMISAMRVQKKSVDQVVEKCRQRGIKVVGGG</sequence>
<organism evidence="6">
    <name type="scientific">candidate division WOR-3 bacterium</name>
    <dbReference type="NCBI Taxonomy" id="2052148"/>
    <lineage>
        <taxon>Bacteria</taxon>
        <taxon>Bacteria division WOR-3</taxon>
    </lineage>
</organism>
<gene>
    <name evidence="6" type="ORF">ENG67_02285</name>
</gene>
<protein>
    <submittedName>
        <fullName evidence="6">B12-binding domain-containing radical SAM protein</fullName>
    </submittedName>
</protein>
<evidence type="ECO:0000256" key="4">
    <source>
        <dbReference type="ARBA" id="ARBA00023004"/>
    </source>
</evidence>
<feature type="non-terminal residue" evidence="6">
    <location>
        <position position="99"/>
    </location>
</feature>
<dbReference type="PANTHER" id="PTHR43409">
    <property type="entry name" value="ANAEROBIC MAGNESIUM-PROTOPORPHYRIN IX MONOMETHYL ESTER CYCLASE-RELATED"/>
    <property type="match status" value="1"/>
</dbReference>
<keyword evidence="4" id="KW-0408">Iron</keyword>
<evidence type="ECO:0000256" key="2">
    <source>
        <dbReference type="ARBA" id="ARBA00022691"/>
    </source>
</evidence>
<name>A0A7C0XCP9_UNCW3</name>
<dbReference type="GO" id="GO:0051536">
    <property type="term" value="F:iron-sulfur cluster binding"/>
    <property type="evidence" value="ECO:0007669"/>
    <property type="project" value="UniProtKB-KW"/>
</dbReference>
<accession>A0A7C0XCP9</accession>
<dbReference type="PANTHER" id="PTHR43409:SF3">
    <property type="entry name" value="HYPOTHETICAL METHYLTRANSFERASE"/>
    <property type="match status" value="1"/>
</dbReference>
<reference evidence="6" key="1">
    <citation type="journal article" date="2020" name="mSystems">
        <title>Genome- and Community-Level Interaction Insights into Carbon Utilization and Element Cycling Functions of Hydrothermarchaeota in Hydrothermal Sediment.</title>
        <authorList>
            <person name="Zhou Z."/>
            <person name="Liu Y."/>
            <person name="Xu W."/>
            <person name="Pan J."/>
            <person name="Luo Z.H."/>
            <person name="Li M."/>
        </authorList>
    </citation>
    <scope>NUCLEOTIDE SEQUENCE [LARGE SCALE GENOMIC DNA]</scope>
    <source>
        <strain evidence="6">HyVt-237</strain>
    </source>
</reference>
<keyword evidence="3" id="KW-0479">Metal-binding</keyword>
<dbReference type="InterPro" id="IPR051198">
    <property type="entry name" value="BchE-like"/>
</dbReference>
<comment type="cofactor">
    <cofactor evidence="1">
        <name>[4Fe-4S] cluster</name>
        <dbReference type="ChEBI" id="CHEBI:49883"/>
    </cofactor>
</comment>
<dbReference type="GO" id="GO:0005829">
    <property type="term" value="C:cytosol"/>
    <property type="evidence" value="ECO:0007669"/>
    <property type="project" value="TreeGrafter"/>
</dbReference>
<dbReference type="EMBL" id="DRBW01000084">
    <property type="protein sequence ID" value="HDM90018.1"/>
    <property type="molecule type" value="Genomic_DNA"/>
</dbReference>
<comment type="caution">
    <text evidence="6">The sequence shown here is derived from an EMBL/GenBank/DDBJ whole genome shotgun (WGS) entry which is preliminary data.</text>
</comment>
<evidence type="ECO:0000313" key="6">
    <source>
        <dbReference type="EMBL" id="HDM90018.1"/>
    </source>
</evidence>
<evidence type="ECO:0000256" key="5">
    <source>
        <dbReference type="ARBA" id="ARBA00023014"/>
    </source>
</evidence>
<evidence type="ECO:0000256" key="1">
    <source>
        <dbReference type="ARBA" id="ARBA00001966"/>
    </source>
</evidence>
<keyword evidence="5" id="KW-0411">Iron-sulfur</keyword>
<evidence type="ECO:0000256" key="3">
    <source>
        <dbReference type="ARBA" id="ARBA00022723"/>
    </source>
</evidence>
<dbReference type="AlphaFoldDB" id="A0A7C0XCP9"/>